<keyword evidence="9" id="KW-0333">Golgi apparatus</keyword>
<dbReference type="Pfam" id="PF10581">
    <property type="entry name" value="Synapsin_N"/>
    <property type="match status" value="1"/>
</dbReference>
<reference evidence="21" key="2">
    <citation type="submission" date="2025-08" db="UniProtKB">
        <authorList>
            <consortium name="Ensembl"/>
        </authorList>
    </citation>
    <scope>IDENTIFICATION</scope>
</reference>
<dbReference type="GO" id="GO:0005794">
    <property type="term" value="C:Golgi apparatus"/>
    <property type="evidence" value="ECO:0007669"/>
    <property type="project" value="UniProtKB-SubCell"/>
</dbReference>
<keyword evidence="13" id="KW-0968">Cytoplasmic vesicle</keyword>
<evidence type="ECO:0000313" key="21">
    <source>
        <dbReference type="Ensembl" id="ENSMODP00000013563.3"/>
    </source>
</evidence>
<keyword evidence="7" id="KW-0677">Repeat</keyword>
<dbReference type="SUPFAM" id="SSF56059">
    <property type="entry name" value="Glutathione synthetase ATP-binding domain-like"/>
    <property type="match status" value="1"/>
</dbReference>
<evidence type="ECO:0000256" key="16">
    <source>
        <dbReference type="ARBA" id="ARBA00046960"/>
    </source>
</evidence>
<dbReference type="PANTHER" id="PTHR10841">
    <property type="entry name" value="SYNAPSIN"/>
    <property type="match status" value="1"/>
</dbReference>
<keyword evidence="5" id="KW-0488">Methylation</keyword>
<dbReference type="Pfam" id="PF02078">
    <property type="entry name" value="Synapsin"/>
    <property type="match status" value="1"/>
</dbReference>
<keyword evidence="12" id="KW-0966">Cell projection</keyword>
<proteinExistence type="inferred from homology"/>
<dbReference type="GO" id="GO:0005524">
    <property type="term" value="F:ATP binding"/>
    <property type="evidence" value="ECO:0007669"/>
    <property type="project" value="InterPro"/>
</dbReference>
<dbReference type="FunFam" id="3.30.470.20:FF:000011">
    <property type="entry name" value="Synapsin I"/>
    <property type="match status" value="1"/>
</dbReference>
<feature type="domain" description="Synapsin pre-ATP-grasp" evidence="19">
    <location>
        <begin position="285"/>
        <end position="384"/>
    </location>
</feature>
<dbReference type="GO" id="GO:0003779">
    <property type="term" value="F:actin binding"/>
    <property type="evidence" value="ECO:0007669"/>
    <property type="project" value="UniProtKB-KW"/>
</dbReference>
<feature type="compositionally biased region" description="Pro residues" evidence="18">
    <location>
        <begin position="184"/>
        <end position="197"/>
    </location>
</feature>
<dbReference type="Gene3D" id="3.30.1490.20">
    <property type="entry name" value="ATP-grasp fold, A domain"/>
    <property type="match status" value="1"/>
</dbReference>
<dbReference type="Gene3D" id="3.40.50.20">
    <property type="match status" value="1"/>
</dbReference>
<dbReference type="eggNOG" id="KOG3895">
    <property type="taxonomic scope" value="Eukaryota"/>
</dbReference>
<evidence type="ECO:0000256" key="8">
    <source>
        <dbReference type="ARBA" id="ARBA00023018"/>
    </source>
</evidence>
<keyword evidence="8" id="KW-0770">Synapse</keyword>
<name>F7BE62_MONDO</name>
<dbReference type="PROSITE" id="PS00416">
    <property type="entry name" value="SYNAPSIN_2"/>
    <property type="match status" value="1"/>
</dbReference>
<evidence type="ECO:0000256" key="1">
    <source>
        <dbReference type="ARBA" id="ARBA00004234"/>
    </source>
</evidence>
<evidence type="ECO:0000256" key="6">
    <source>
        <dbReference type="ARBA" id="ARBA00022553"/>
    </source>
</evidence>
<dbReference type="InterPro" id="IPR019736">
    <property type="entry name" value="Synapsin_P_site"/>
</dbReference>
<dbReference type="InterPro" id="IPR019735">
    <property type="entry name" value="Synapsin_CS"/>
</dbReference>
<dbReference type="SUPFAM" id="SSF52440">
    <property type="entry name" value="PreATP-grasp domain"/>
    <property type="match status" value="1"/>
</dbReference>
<evidence type="ECO:0000259" key="19">
    <source>
        <dbReference type="Pfam" id="PF02078"/>
    </source>
</evidence>
<evidence type="ECO:0000256" key="14">
    <source>
        <dbReference type="ARBA" id="ARBA00029646"/>
    </source>
</evidence>
<feature type="compositionally biased region" description="Pro residues" evidence="18">
    <location>
        <begin position="773"/>
        <end position="783"/>
    </location>
</feature>
<evidence type="ECO:0000256" key="4">
    <source>
        <dbReference type="ARBA" id="ARBA00017852"/>
    </source>
</evidence>
<feature type="region of interest" description="Disordered" evidence="18">
    <location>
        <begin position="171"/>
        <end position="245"/>
    </location>
</feature>
<dbReference type="InterPro" id="IPR013815">
    <property type="entry name" value="ATP_grasp_subdomain_1"/>
</dbReference>
<dbReference type="OMA" id="QWITEVS"/>
<organism evidence="21 22">
    <name type="scientific">Monodelphis domestica</name>
    <name type="common">Gray short-tailed opossum</name>
    <dbReference type="NCBI Taxonomy" id="13616"/>
    <lineage>
        <taxon>Eukaryota</taxon>
        <taxon>Metazoa</taxon>
        <taxon>Chordata</taxon>
        <taxon>Craniata</taxon>
        <taxon>Vertebrata</taxon>
        <taxon>Euteleostomi</taxon>
        <taxon>Mammalia</taxon>
        <taxon>Metatheria</taxon>
        <taxon>Didelphimorphia</taxon>
        <taxon>Didelphidae</taxon>
        <taxon>Monodelphis</taxon>
    </lineage>
</organism>
<dbReference type="PANTHER" id="PTHR10841:SF24">
    <property type="entry name" value="SYNAPSIN-1"/>
    <property type="match status" value="1"/>
</dbReference>
<reference evidence="21 22" key="1">
    <citation type="journal article" date="2007" name="Nature">
        <title>Genome of the marsupial Monodelphis domestica reveals innovation in non-coding sequences.</title>
        <authorList>
            <person name="Mikkelsen T.S."/>
            <person name="Wakefield M.J."/>
            <person name="Aken B."/>
            <person name="Amemiya C.T."/>
            <person name="Chang J.L."/>
            <person name="Duke S."/>
            <person name="Garber M."/>
            <person name="Gentles A.J."/>
            <person name="Goodstadt L."/>
            <person name="Heger A."/>
            <person name="Jurka J."/>
            <person name="Kamal M."/>
            <person name="Mauceli E."/>
            <person name="Searle S.M."/>
            <person name="Sharpe T."/>
            <person name="Baker M.L."/>
            <person name="Batzer M.A."/>
            <person name="Benos P.V."/>
            <person name="Belov K."/>
            <person name="Clamp M."/>
            <person name="Cook A."/>
            <person name="Cuff J."/>
            <person name="Das R."/>
            <person name="Davidow L."/>
            <person name="Deakin J.E."/>
            <person name="Fazzari M.J."/>
            <person name="Glass J.L."/>
            <person name="Grabherr M."/>
            <person name="Greally J.M."/>
            <person name="Gu W."/>
            <person name="Hore T.A."/>
            <person name="Huttley G.A."/>
            <person name="Kleber M."/>
            <person name="Jirtle R.L."/>
            <person name="Koina E."/>
            <person name="Lee J.T."/>
            <person name="Mahony S."/>
            <person name="Marra M.A."/>
            <person name="Miller R.D."/>
            <person name="Nicholls R.D."/>
            <person name="Oda M."/>
            <person name="Papenfuss A.T."/>
            <person name="Parra Z.E."/>
            <person name="Pollock D.D."/>
            <person name="Ray D.A."/>
            <person name="Schein J.E."/>
            <person name="Speed T.P."/>
            <person name="Thompson K."/>
            <person name="VandeBerg J.L."/>
            <person name="Wade C.M."/>
            <person name="Walker J.A."/>
            <person name="Waters P.D."/>
            <person name="Webber C."/>
            <person name="Weidman J.R."/>
            <person name="Xie X."/>
            <person name="Zody M.C."/>
            <person name="Baldwin J."/>
            <person name="Abdouelleil A."/>
            <person name="Abdulkadir J."/>
            <person name="Abebe A."/>
            <person name="Abera B."/>
            <person name="Abreu J."/>
            <person name="Acer S.C."/>
            <person name="Aftuck L."/>
            <person name="Alexander A."/>
            <person name="An P."/>
            <person name="Anderson E."/>
            <person name="Anderson S."/>
            <person name="Arachi H."/>
            <person name="Azer M."/>
            <person name="Bachantsang P."/>
            <person name="Barry A."/>
            <person name="Bayul T."/>
            <person name="Berlin A."/>
            <person name="Bessette D."/>
            <person name="Bloom T."/>
            <person name="Bloom T."/>
            <person name="Boguslavskiy L."/>
            <person name="Bonnet C."/>
            <person name="Boukhgalter B."/>
            <person name="Bourzgui I."/>
            <person name="Brown A."/>
            <person name="Cahill P."/>
            <person name="Channer S."/>
            <person name="Cheshatsang Y."/>
            <person name="Chuda L."/>
            <person name="Citroen M."/>
            <person name="Collymore A."/>
            <person name="Cooke P."/>
            <person name="Costello M."/>
            <person name="D'Aco K."/>
            <person name="Daza R."/>
            <person name="De Haan G."/>
            <person name="DeGray S."/>
            <person name="DeMaso C."/>
            <person name="Dhargay N."/>
            <person name="Dooley K."/>
            <person name="Dooley E."/>
            <person name="Doricent M."/>
            <person name="Dorje P."/>
            <person name="Dorjee K."/>
            <person name="Dupes A."/>
            <person name="Elong R."/>
            <person name="Falk J."/>
            <person name="Farina A."/>
            <person name="Faro S."/>
            <person name="Ferguson D."/>
            <person name="Fisher S."/>
            <person name="Foley C.D."/>
            <person name="Franke A."/>
            <person name="Friedrich D."/>
            <person name="Gadbois L."/>
            <person name="Gearin G."/>
            <person name="Gearin C.R."/>
            <person name="Giannoukos G."/>
            <person name="Goode T."/>
            <person name="Graham J."/>
            <person name="Grandbois E."/>
            <person name="Grewal S."/>
            <person name="Gyaltsen K."/>
            <person name="Hafez N."/>
            <person name="Hagos B."/>
            <person name="Hall J."/>
            <person name="Henson C."/>
            <person name="Hollinger A."/>
            <person name="Honan T."/>
            <person name="Huard M.D."/>
            <person name="Hughes L."/>
            <person name="Hurhula B."/>
            <person name="Husby M.E."/>
            <person name="Kamat A."/>
            <person name="Kanga B."/>
            <person name="Kashin S."/>
            <person name="Khazanovich D."/>
            <person name="Kisner P."/>
            <person name="Lance K."/>
            <person name="Lara M."/>
            <person name="Lee W."/>
            <person name="Lennon N."/>
            <person name="Letendre F."/>
            <person name="LeVine R."/>
            <person name="Lipovsky A."/>
            <person name="Liu X."/>
            <person name="Liu J."/>
            <person name="Liu S."/>
            <person name="Lokyitsang T."/>
            <person name="Lokyitsang Y."/>
            <person name="Lubonja R."/>
            <person name="Lui A."/>
            <person name="MacDonald P."/>
            <person name="Magnisalis V."/>
            <person name="Maru K."/>
            <person name="Matthews C."/>
            <person name="McCusker W."/>
            <person name="McDonough S."/>
            <person name="Mehta T."/>
            <person name="Meldrim J."/>
            <person name="Meneus L."/>
            <person name="Mihai O."/>
            <person name="Mihalev A."/>
            <person name="Mihova T."/>
            <person name="Mittelman R."/>
            <person name="Mlenga V."/>
            <person name="Montmayeur A."/>
            <person name="Mulrain L."/>
            <person name="Navidi A."/>
            <person name="Naylor J."/>
            <person name="Negash T."/>
            <person name="Nguyen T."/>
            <person name="Nguyen N."/>
            <person name="Nicol R."/>
            <person name="Norbu C."/>
            <person name="Norbu N."/>
            <person name="Novod N."/>
            <person name="O'Neill B."/>
            <person name="Osman S."/>
            <person name="Markiewicz E."/>
            <person name="Oyono O.L."/>
            <person name="Patti C."/>
            <person name="Phunkhang P."/>
            <person name="Pierre F."/>
            <person name="Priest M."/>
            <person name="Raghuraman S."/>
            <person name="Rege F."/>
            <person name="Reyes R."/>
            <person name="Rise C."/>
            <person name="Rogov P."/>
            <person name="Ross K."/>
            <person name="Ryan E."/>
            <person name="Settipalli S."/>
            <person name="Shea T."/>
            <person name="Sherpa N."/>
            <person name="Shi L."/>
            <person name="Shih D."/>
            <person name="Sparrow T."/>
            <person name="Spaulding J."/>
            <person name="Stalker J."/>
            <person name="Stange-Thomann N."/>
            <person name="Stavropoulos S."/>
            <person name="Stone C."/>
            <person name="Strader C."/>
            <person name="Tesfaye S."/>
            <person name="Thomson T."/>
            <person name="Thoulutsang Y."/>
            <person name="Thoulutsang D."/>
            <person name="Topham K."/>
            <person name="Topping I."/>
            <person name="Tsamla T."/>
            <person name="Vassiliev H."/>
            <person name="Vo A."/>
            <person name="Wangchuk T."/>
            <person name="Wangdi T."/>
            <person name="Weiand M."/>
            <person name="Wilkinson J."/>
            <person name="Wilson A."/>
            <person name="Yadav S."/>
            <person name="Young G."/>
            <person name="Yu Q."/>
            <person name="Zembek L."/>
            <person name="Zhong D."/>
            <person name="Zimmer A."/>
            <person name="Zwirko Z."/>
            <person name="Jaffe D.B."/>
            <person name="Alvarez P."/>
            <person name="Brockman W."/>
            <person name="Butler J."/>
            <person name="Chin C."/>
            <person name="Gnerre S."/>
            <person name="MacCallum I."/>
            <person name="Graves J.A."/>
            <person name="Ponting C.P."/>
            <person name="Breen M."/>
            <person name="Samollow P.B."/>
            <person name="Lander E.S."/>
            <person name="Lindblad-Toh K."/>
        </authorList>
    </citation>
    <scope>NUCLEOTIDE SEQUENCE [LARGE SCALE GENOMIC DNA]</scope>
</reference>
<dbReference type="PROSITE" id="PS00415">
    <property type="entry name" value="SYNAPSIN_1"/>
    <property type="match status" value="1"/>
</dbReference>
<evidence type="ECO:0000256" key="5">
    <source>
        <dbReference type="ARBA" id="ARBA00022481"/>
    </source>
</evidence>
<dbReference type="InterPro" id="IPR001359">
    <property type="entry name" value="Synapsin"/>
</dbReference>
<feature type="compositionally biased region" description="Gly residues" evidence="18">
    <location>
        <begin position="34"/>
        <end position="45"/>
    </location>
</feature>
<feature type="compositionally biased region" description="Pro residues" evidence="18">
    <location>
        <begin position="623"/>
        <end position="638"/>
    </location>
</feature>
<evidence type="ECO:0000256" key="9">
    <source>
        <dbReference type="ARBA" id="ARBA00023034"/>
    </source>
</evidence>
<dbReference type="Bgee" id="ENSMODG00000010825">
    <property type="expression patterns" value="Expressed in cerebellum and 13 other cell types or tissues"/>
</dbReference>
<evidence type="ECO:0000256" key="17">
    <source>
        <dbReference type="ARBA" id="ARBA00060129"/>
    </source>
</evidence>
<dbReference type="GO" id="GO:0007269">
    <property type="term" value="P:neurotransmitter secretion"/>
    <property type="evidence" value="ECO:0007669"/>
    <property type="project" value="InterPro"/>
</dbReference>
<dbReference type="FunFam" id="3.30.1490.20:FF:000008">
    <property type="entry name" value="Synapsin I"/>
    <property type="match status" value="1"/>
</dbReference>
<comment type="subcellular location">
    <subcellularLocation>
        <location evidence="1">Cytoplasmic vesicle</location>
        <location evidence="1">Secretory vesicle</location>
        <location evidence="1">Synaptic vesicle</location>
    </subcellularLocation>
    <subcellularLocation>
        <location evidence="2">Golgi apparatus</location>
    </subcellularLocation>
    <subcellularLocation>
        <location evidence="15">Presynapse</location>
    </subcellularLocation>
</comment>
<feature type="compositionally biased region" description="Low complexity" evidence="18">
    <location>
        <begin position="827"/>
        <end position="842"/>
    </location>
</feature>
<feature type="compositionally biased region" description="Low complexity" evidence="18">
    <location>
        <begin position="592"/>
        <end position="602"/>
    </location>
</feature>
<evidence type="ECO:0000256" key="15">
    <source>
        <dbReference type="ARBA" id="ARBA00034106"/>
    </source>
</evidence>
<dbReference type="FunCoup" id="F7BE62">
    <property type="interactions" value="115"/>
</dbReference>
<dbReference type="GO" id="GO:2000300">
    <property type="term" value="P:regulation of synaptic vesicle exocytosis"/>
    <property type="evidence" value="ECO:0007669"/>
    <property type="project" value="Ensembl"/>
</dbReference>
<feature type="compositionally biased region" description="Low complexity" evidence="18">
    <location>
        <begin position="203"/>
        <end position="212"/>
    </location>
</feature>
<feature type="compositionally biased region" description="Gly residues" evidence="18">
    <location>
        <begin position="234"/>
        <end position="245"/>
    </location>
</feature>
<dbReference type="GeneTree" id="ENSGT00940000161978"/>
<keyword evidence="11" id="KW-0009">Actin-binding</keyword>
<comment type="function">
    <text evidence="17">Neuronal phosphoprotein that coats synaptic vesicles, and binds to the cytoskeleton. Acts as a regulator of synaptic vesicles trafficking, involved in the control of neurotransmitter release at the pre-synaptic terminal. Also involved in the regulation of axon outgrowth and synaptogenesis. The complex formed with NOS1 and CAPON proteins is necessary for specific nitric-oxid functions at a presynaptic level.</text>
</comment>
<dbReference type="Ensembl" id="ENSMODT00000013812.3">
    <property type="protein sequence ID" value="ENSMODP00000013563.3"/>
    <property type="gene ID" value="ENSMODG00000010825.3"/>
</dbReference>
<dbReference type="Proteomes" id="UP000002280">
    <property type="component" value="Chromosome X"/>
</dbReference>
<evidence type="ECO:0000256" key="7">
    <source>
        <dbReference type="ARBA" id="ARBA00022737"/>
    </source>
</evidence>
<feature type="region of interest" description="Disordered" evidence="18">
    <location>
        <begin position="592"/>
        <end position="842"/>
    </location>
</feature>
<feature type="compositionally biased region" description="Polar residues" evidence="18">
    <location>
        <begin position="806"/>
        <end position="820"/>
    </location>
</feature>
<gene>
    <name evidence="21" type="primary">SYN1</name>
</gene>
<evidence type="ECO:0000256" key="11">
    <source>
        <dbReference type="ARBA" id="ARBA00023203"/>
    </source>
</evidence>
<sequence>MGRSEPPGAVLARATRYEKGGAGAGLSWAEPHARGGGGGGGGGRGAATTAAEGGTSGGSGQCVDAAALRSVCSWARQERVCWLQRWSPRLWLRGFRARKRVGEPLAAAGGREVAGCAFRPARLHPSILAASLSASRCRSLRRALLSPTAVGPATGAMNYLRRRLSDSNFMANLPNGYMTDLQRPQPPPPPPGGPAPPSGGSGSVSPAERPLPAAAPSPGPGPGPSPGPGPGPGPGSGSGLGGGGAGGFFSSLSNAVKQTTAAAAATFSEQVGGVAGGSGGSGRGSKTLLVIDEGPTDWAKYFKGKKIHGEIDIKVEQAEFSHLNLVAHANGSFSVDMEVIRNGVKVVRSLKPDFVLIRQHAFSMARNGDYRSLVIGLQYAGIPSVNSLHSVYNFCDKPWVFAQMVRLHKKLGADEFPLIDQTYYPNHKEMLTTARYPVVVKMGHAHSGMGKVKVENQYDFQDIASVVALTKTYATAEPFIDAKYDVRVQKIGHSYKAYMRTSVSGNWKTNTGSAMLEQIAMSDRYKLWVDTCSEIFGGLDICAVEALHGKDGRDHIIEVVGSSMPLIGDHQDEDKQLIVELVVNKMGLALPRPRAASPGRGPHSQAASPGAQAVGRQVGPPAQQRPPPQGGPQQPGPGPQRQGAPSQQRPPPQGQPLQGLGPQASVAAQPRLPSPSGQAPSGSGRQPRPSGSGAASQARASGPPPQPSPPQQQQQPSPPPPAQPQPAATQGPRPGSQSPQPQPRQAGPARGQAAGGPQRAPQRAPPGAATPRQGPPQKPPGPPAGLTRQASQAGPTAGRPGPVSGPLTTQQPRPSTQGQGPSLKLAFPRGPGSSSPSSFRIR</sequence>
<dbReference type="Pfam" id="PF02750">
    <property type="entry name" value="Synapsin_C"/>
    <property type="match status" value="1"/>
</dbReference>
<keyword evidence="22" id="KW-1185">Reference proteome</keyword>
<evidence type="ECO:0000313" key="22">
    <source>
        <dbReference type="Proteomes" id="UP000002280"/>
    </source>
</evidence>
<evidence type="ECO:0000256" key="18">
    <source>
        <dbReference type="SAM" id="MobiDB-lite"/>
    </source>
</evidence>
<evidence type="ECO:0000256" key="13">
    <source>
        <dbReference type="ARBA" id="ARBA00023329"/>
    </source>
</evidence>
<feature type="compositionally biased region" description="Pro residues" evidence="18">
    <location>
        <begin position="702"/>
        <end position="724"/>
    </location>
</feature>
<dbReference type="AlphaFoldDB" id="F7BE62"/>
<feature type="compositionally biased region" description="Low complexity" evidence="18">
    <location>
        <begin position="674"/>
        <end position="701"/>
    </location>
</feature>
<dbReference type="FunFam" id="3.40.50.20:FF:000008">
    <property type="entry name" value="Synapsin III"/>
    <property type="match status" value="1"/>
</dbReference>
<dbReference type="InterPro" id="IPR020898">
    <property type="entry name" value="Synapsin_ATP-bd_dom"/>
</dbReference>
<keyword evidence="6" id="KW-0597">Phosphoprotein</keyword>
<dbReference type="InterPro" id="IPR020897">
    <property type="entry name" value="Synapsin_pre-ATP-grasp_dom"/>
</dbReference>
<reference evidence="21" key="3">
    <citation type="submission" date="2025-09" db="UniProtKB">
        <authorList>
            <consortium name="Ensembl"/>
        </authorList>
    </citation>
    <scope>IDENTIFICATION</scope>
</reference>
<feature type="compositionally biased region" description="Low complexity" evidence="18">
    <location>
        <begin position="725"/>
        <end position="772"/>
    </location>
</feature>
<evidence type="ECO:0000259" key="20">
    <source>
        <dbReference type="Pfam" id="PF02750"/>
    </source>
</evidence>
<dbReference type="STRING" id="13616.ENSMODP00000013563"/>
<protein>
    <recommendedName>
        <fullName evidence="4">Synapsin-1</fullName>
    </recommendedName>
    <alternativeName>
        <fullName evidence="14">Synapsin I</fullName>
    </alternativeName>
</protein>
<feature type="compositionally biased region" description="Pro residues" evidence="18">
    <location>
        <begin position="213"/>
        <end position="233"/>
    </location>
</feature>
<dbReference type="PRINTS" id="PR01368">
    <property type="entry name" value="SYNAPSIN"/>
</dbReference>
<dbReference type="InterPro" id="IPR016185">
    <property type="entry name" value="PreATP-grasp_dom_sf"/>
</dbReference>
<dbReference type="GO" id="GO:0050808">
    <property type="term" value="P:synapse organization"/>
    <property type="evidence" value="ECO:0000318"/>
    <property type="project" value="GO_Central"/>
</dbReference>
<dbReference type="HOGENOM" id="CLU_010582_3_0_1"/>
<evidence type="ECO:0000256" key="2">
    <source>
        <dbReference type="ARBA" id="ARBA00004555"/>
    </source>
</evidence>
<dbReference type="GO" id="GO:0030672">
    <property type="term" value="C:synaptic vesicle membrane"/>
    <property type="evidence" value="ECO:0000318"/>
    <property type="project" value="GO_Central"/>
</dbReference>
<dbReference type="Gene3D" id="3.30.470.20">
    <property type="entry name" value="ATP-grasp fold, B domain"/>
    <property type="match status" value="1"/>
</dbReference>
<accession>F7BE62</accession>
<comment type="subunit">
    <text evidence="16">Homodimer. Can form oligomers with SYN2. Interacts with CAPON. Forms a ternary complex with NOS1. Isoform Ib interacts with PRNP.</text>
</comment>
<dbReference type="InParanoid" id="F7BE62"/>
<dbReference type="GO" id="GO:0005856">
    <property type="term" value="C:cytoskeleton"/>
    <property type="evidence" value="ECO:0007669"/>
    <property type="project" value="Ensembl"/>
</dbReference>
<keyword evidence="10" id="KW-0325">Glycoprotein</keyword>
<dbReference type="GO" id="GO:0097091">
    <property type="term" value="P:synaptic vesicle clustering"/>
    <property type="evidence" value="ECO:0000318"/>
    <property type="project" value="GO_Central"/>
</dbReference>
<feature type="region of interest" description="Disordered" evidence="18">
    <location>
        <begin position="22"/>
        <end position="59"/>
    </location>
</feature>
<evidence type="ECO:0000256" key="12">
    <source>
        <dbReference type="ARBA" id="ARBA00023273"/>
    </source>
</evidence>
<evidence type="ECO:0000256" key="3">
    <source>
        <dbReference type="ARBA" id="ARBA00008243"/>
    </source>
</evidence>
<feature type="domain" description="Synapsin ATP-binding" evidence="20">
    <location>
        <begin position="386"/>
        <end position="586"/>
    </location>
</feature>
<evidence type="ECO:0000256" key="10">
    <source>
        <dbReference type="ARBA" id="ARBA00023180"/>
    </source>
</evidence>
<comment type="similarity">
    <text evidence="3">Belongs to the synapsin family.</text>
</comment>